<evidence type="ECO:0000256" key="6">
    <source>
        <dbReference type="ARBA" id="ARBA00047473"/>
    </source>
</evidence>
<proteinExistence type="inferred from homology"/>
<evidence type="ECO:0000256" key="5">
    <source>
        <dbReference type="ARBA" id="ARBA00023027"/>
    </source>
</evidence>
<dbReference type="GO" id="GO:0003979">
    <property type="term" value="F:UDP-glucose 6-dehydrogenase activity"/>
    <property type="evidence" value="ECO:0007669"/>
    <property type="project" value="UniProtKB-EC"/>
</dbReference>
<comment type="catalytic activity">
    <reaction evidence="6 7">
        <text>UDP-alpha-D-glucose + 2 NAD(+) + H2O = UDP-alpha-D-glucuronate + 2 NADH + 3 H(+)</text>
        <dbReference type="Rhea" id="RHEA:23596"/>
        <dbReference type="ChEBI" id="CHEBI:15377"/>
        <dbReference type="ChEBI" id="CHEBI:15378"/>
        <dbReference type="ChEBI" id="CHEBI:57540"/>
        <dbReference type="ChEBI" id="CHEBI:57945"/>
        <dbReference type="ChEBI" id="CHEBI:58052"/>
        <dbReference type="ChEBI" id="CHEBI:58885"/>
        <dbReference type="EC" id="1.1.1.22"/>
    </reaction>
</comment>
<feature type="binding site" evidence="10">
    <location>
        <position position="31"/>
    </location>
    <ligand>
        <name>NAD(+)</name>
        <dbReference type="ChEBI" id="CHEBI:57540"/>
    </ligand>
</feature>
<feature type="binding site" evidence="9">
    <location>
        <begin position="249"/>
        <end position="253"/>
    </location>
    <ligand>
        <name>substrate</name>
    </ligand>
</feature>
<dbReference type="SMART" id="SM00984">
    <property type="entry name" value="UDPG_MGDP_dh_C"/>
    <property type="match status" value="1"/>
</dbReference>
<feature type="binding site" evidence="9">
    <location>
        <begin position="152"/>
        <end position="155"/>
    </location>
    <ligand>
        <name>substrate</name>
    </ligand>
</feature>
<dbReference type="PIRSF" id="PIRSF500134">
    <property type="entry name" value="UDPglc_DH_bac"/>
    <property type="match status" value="1"/>
</dbReference>
<evidence type="ECO:0000313" key="12">
    <source>
        <dbReference type="EMBL" id="MBJ7601741.1"/>
    </source>
</evidence>
<dbReference type="Gene3D" id="3.40.50.720">
    <property type="entry name" value="NAD(P)-binding Rossmann-like Domain"/>
    <property type="match status" value="2"/>
</dbReference>
<evidence type="ECO:0000256" key="4">
    <source>
        <dbReference type="ARBA" id="ARBA00023002"/>
    </source>
</evidence>
<dbReference type="InterPro" id="IPR036220">
    <property type="entry name" value="UDP-Glc/GDP-Man_DH_C_sf"/>
</dbReference>
<reference evidence="12 13" key="1">
    <citation type="submission" date="2020-10" db="EMBL/GenBank/DDBJ databases">
        <title>Ca. Dormibacterota MAGs.</title>
        <authorList>
            <person name="Montgomery K."/>
        </authorList>
    </citation>
    <scope>NUCLEOTIDE SEQUENCE [LARGE SCALE GENOMIC DNA]</scope>
    <source>
        <strain evidence="12">SC8811_S16_3</strain>
    </source>
</reference>
<feature type="binding site" evidence="10">
    <location>
        <position position="263"/>
    </location>
    <ligand>
        <name>NAD(+)</name>
        <dbReference type="ChEBI" id="CHEBI:57540"/>
    </ligand>
</feature>
<accession>A0A934KE97</accession>
<comment type="similarity">
    <text evidence="2 7">Belongs to the UDP-glucose/GDP-mannose dehydrogenase family.</text>
</comment>
<dbReference type="NCBIfam" id="TIGR03026">
    <property type="entry name" value="NDP-sugDHase"/>
    <property type="match status" value="1"/>
</dbReference>
<evidence type="ECO:0000256" key="10">
    <source>
        <dbReference type="PIRSR" id="PIRSR500134-3"/>
    </source>
</evidence>
<feature type="binding site" evidence="10">
    <location>
        <position position="36"/>
    </location>
    <ligand>
        <name>NAD(+)</name>
        <dbReference type="ChEBI" id="CHEBI:57540"/>
    </ligand>
</feature>
<sequence length="430" mass="46977">MSHIAVVGAGYVGLTTAACLADLGNEVCVIDIDEAKIRALRRHRLHFYEPGLQEVVKRNGMAGRLNFTTVYSEAVAGAGIAFIAVATPEGEGGEANLDHVRSAAASIAEHLTGPIVIVNKSTVPIGTGDFVSEVFQKHQPHFRVDVVSNPEFLREGSALHDFMKPDRVVIGANNEAAADQVAKLYEPLNAPILRYNLYTAEMVKYASNAFLAARISFINEISRICERVDADAKRVAEGMGLDKRIGPHFLEAGIGYGGSCFPKDVKALAAIAERFNYHPELLHAVMAINRDQRTLAVEKLRECLGTLRGQSIGLFGLAFKPNTDDMREAPSLEIAKLLLAKGAKVCGYDPAAGERAKALLPELDVRRDAYAVARDADAVVVVTEWNEFRQLDLAKLKRAMRRPVVVDGRNIYDPAQMRRLGFVYRGIGRN</sequence>
<dbReference type="SUPFAM" id="SSF52413">
    <property type="entry name" value="UDP-glucose/GDP-mannose dehydrogenase C-terminal domain"/>
    <property type="match status" value="1"/>
</dbReference>
<gene>
    <name evidence="12" type="ORF">JF888_00860</name>
</gene>
<dbReference type="AlphaFoldDB" id="A0A934KE97"/>
<dbReference type="SUPFAM" id="SSF51735">
    <property type="entry name" value="NAD(P)-binding Rossmann-fold domains"/>
    <property type="match status" value="1"/>
</dbReference>
<feature type="binding site" evidence="10">
    <location>
        <position position="122"/>
    </location>
    <ligand>
        <name>NAD(+)</name>
        <dbReference type="ChEBI" id="CHEBI:57540"/>
    </ligand>
</feature>
<evidence type="ECO:0000256" key="3">
    <source>
        <dbReference type="ARBA" id="ARBA00012954"/>
    </source>
</evidence>
<dbReference type="InterPro" id="IPR001732">
    <property type="entry name" value="UDP-Glc/GDP-Man_DH_N"/>
</dbReference>
<feature type="binding site" evidence="9">
    <location>
        <position position="320"/>
    </location>
    <ligand>
        <name>substrate</name>
    </ligand>
</feature>
<feature type="binding site" evidence="10">
    <location>
        <position position="87"/>
    </location>
    <ligand>
        <name>NAD(+)</name>
        <dbReference type="ChEBI" id="CHEBI:57540"/>
    </ligand>
</feature>
<evidence type="ECO:0000313" key="13">
    <source>
        <dbReference type="Proteomes" id="UP000620075"/>
    </source>
</evidence>
<dbReference type="EMBL" id="JAEKNQ010000006">
    <property type="protein sequence ID" value="MBJ7601741.1"/>
    <property type="molecule type" value="Genomic_DNA"/>
</dbReference>
<dbReference type="RefSeq" id="WP_338176096.1">
    <property type="nucleotide sequence ID" value="NZ_JAEKNQ010000006.1"/>
</dbReference>
<feature type="binding site" evidence="10">
    <location>
        <position position="155"/>
    </location>
    <ligand>
        <name>NAD(+)</name>
        <dbReference type="ChEBI" id="CHEBI:57540"/>
    </ligand>
</feature>
<dbReference type="InterPro" id="IPR036291">
    <property type="entry name" value="NAD(P)-bd_dom_sf"/>
</dbReference>
<protein>
    <recommendedName>
        <fullName evidence="3 7">UDP-glucose 6-dehydrogenase</fullName>
        <ecNumber evidence="3 7">1.1.1.22</ecNumber>
    </recommendedName>
</protein>
<dbReference type="EC" id="1.1.1.22" evidence="3 7"/>
<dbReference type="PANTHER" id="PTHR43750">
    <property type="entry name" value="UDP-GLUCOSE 6-DEHYDROGENASE TUAD"/>
    <property type="match status" value="1"/>
</dbReference>
<evidence type="ECO:0000256" key="7">
    <source>
        <dbReference type="PIRNR" id="PIRNR000124"/>
    </source>
</evidence>
<dbReference type="PIRSF" id="PIRSF000124">
    <property type="entry name" value="UDPglc_GDPman_dh"/>
    <property type="match status" value="1"/>
</dbReference>
<dbReference type="Pfam" id="PF03721">
    <property type="entry name" value="UDPG_MGDP_dh_N"/>
    <property type="match status" value="1"/>
</dbReference>
<dbReference type="SUPFAM" id="SSF48179">
    <property type="entry name" value="6-phosphogluconate dehydrogenase C-terminal domain-like"/>
    <property type="match status" value="1"/>
</dbReference>
<evidence type="ECO:0000256" key="1">
    <source>
        <dbReference type="ARBA" id="ARBA00004701"/>
    </source>
</evidence>
<name>A0A934KE97_9BACT</name>
<dbReference type="Proteomes" id="UP000620075">
    <property type="component" value="Unassembled WGS sequence"/>
</dbReference>
<comment type="caution">
    <text evidence="12">The sequence shown here is derived from an EMBL/GenBank/DDBJ whole genome shotgun (WGS) entry which is preliminary data.</text>
</comment>
<dbReference type="Pfam" id="PF03720">
    <property type="entry name" value="UDPG_MGDP_dh_C"/>
    <property type="match status" value="1"/>
</dbReference>
<dbReference type="InterPro" id="IPR008927">
    <property type="entry name" value="6-PGluconate_DH-like_C_sf"/>
</dbReference>
<dbReference type="GO" id="GO:0051287">
    <property type="term" value="F:NAD binding"/>
    <property type="evidence" value="ECO:0007669"/>
    <property type="project" value="InterPro"/>
</dbReference>
<dbReference type="Pfam" id="PF00984">
    <property type="entry name" value="UDPG_MGDP_dh"/>
    <property type="match status" value="1"/>
</dbReference>
<dbReference type="GO" id="GO:0000271">
    <property type="term" value="P:polysaccharide biosynthetic process"/>
    <property type="evidence" value="ECO:0007669"/>
    <property type="project" value="InterPro"/>
</dbReference>
<evidence type="ECO:0000256" key="9">
    <source>
        <dbReference type="PIRSR" id="PIRSR500134-2"/>
    </source>
</evidence>
<dbReference type="InterPro" id="IPR014026">
    <property type="entry name" value="UDP-Glc/GDP-Man_DH_dimer"/>
</dbReference>
<evidence type="ECO:0000256" key="8">
    <source>
        <dbReference type="PIRSR" id="PIRSR500134-1"/>
    </source>
</evidence>
<dbReference type="InterPro" id="IPR017476">
    <property type="entry name" value="UDP-Glc/GDP-Man"/>
</dbReference>
<feature type="binding site" evidence="9">
    <location>
        <position position="257"/>
    </location>
    <ligand>
        <name>substrate</name>
    </ligand>
</feature>
<dbReference type="InterPro" id="IPR014027">
    <property type="entry name" value="UDP-Glc/GDP-Man_DH_C"/>
</dbReference>
<feature type="binding site" evidence="10">
    <location>
        <position position="327"/>
    </location>
    <ligand>
        <name>NAD(+)</name>
        <dbReference type="ChEBI" id="CHEBI:57540"/>
    </ligand>
</feature>
<feature type="active site" description="Nucleophile" evidence="8">
    <location>
        <position position="260"/>
    </location>
</feature>
<evidence type="ECO:0000259" key="11">
    <source>
        <dbReference type="SMART" id="SM00984"/>
    </source>
</evidence>
<keyword evidence="5 7" id="KW-0520">NAD</keyword>
<comment type="pathway">
    <text evidence="1">Nucleotide-sugar biosynthesis; UDP-alpha-D-glucuronate biosynthesis; UDP-alpha-D-glucuronate from UDP-alpha-D-glucose: step 1/1.</text>
</comment>
<dbReference type="InterPro" id="IPR028357">
    <property type="entry name" value="UDPglc_DH_bac"/>
</dbReference>
<organism evidence="12 13">
    <name type="scientific">Candidatus Dormiibacter inghamiae</name>
    <dbReference type="NCBI Taxonomy" id="3127013"/>
    <lineage>
        <taxon>Bacteria</taxon>
        <taxon>Bacillati</taxon>
        <taxon>Candidatus Dormiibacterota</taxon>
        <taxon>Candidatus Dormibacteria</taxon>
        <taxon>Candidatus Dormibacterales</taxon>
        <taxon>Candidatus Dormibacteraceae</taxon>
        <taxon>Candidatus Dormiibacter</taxon>
    </lineage>
</organism>
<keyword evidence="4 7" id="KW-0560">Oxidoreductase</keyword>
<feature type="binding site" evidence="9">
    <location>
        <position position="204"/>
    </location>
    <ligand>
        <name>substrate</name>
    </ligand>
</feature>
<feature type="domain" description="UDP-glucose/GDP-mannose dehydrogenase C-terminal" evidence="11">
    <location>
        <begin position="313"/>
        <end position="414"/>
    </location>
</feature>
<dbReference type="Gene3D" id="1.20.5.100">
    <property type="entry name" value="Cytochrome c1, transmembrane anchor, C-terminal"/>
    <property type="match status" value="1"/>
</dbReference>
<dbReference type="PANTHER" id="PTHR43750:SF3">
    <property type="entry name" value="UDP-GLUCOSE 6-DEHYDROGENASE TUAD"/>
    <property type="match status" value="1"/>
</dbReference>
<evidence type="ECO:0000256" key="2">
    <source>
        <dbReference type="ARBA" id="ARBA00006601"/>
    </source>
</evidence>